<dbReference type="SUPFAM" id="SSF55874">
    <property type="entry name" value="ATPase domain of HSP90 chaperone/DNA topoisomerase II/histidine kinase"/>
    <property type="match status" value="1"/>
</dbReference>
<keyword evidence="1" id="KW-1133">Transmembrane helix</keyword>
<keyword evidence="3" id="KW-0808">Transferase</keyword>
<proteinExistence type="predicted"/>
<feature type="transmembrane region" description="Helical" evidence="1">
    <location>
        <begin position="7"/>
        <end position="24"/>
    </location>
</feature>
<dbReference type="InterPro" id="IPR050640">
    <property type="entry name" value="Bact_2-comp_sensor_kinase"/>
</dbReference>
<keyword evidence="4" id="KW-1185">Reference proteome</keyword>
<accession>A0ABS9ZWH8</accession>
<dbReference type="InterPro" id="IPR036890">
    <property type="entry name" value="HATPase_C_sf"/>
</dbReference>
<evidence type="ECO:0000259" key="2">
    <source>
        <dbReference type="Pfam" id="PF06580"/>
    </source>
</evidence>
<evidence type="ECO:0000256" key="1">
    <source>
        <dbReference type="SAM" id="Phobius"/>
    </source>
</evidence>
<dbReference type="InterPro" id="IPR010559">
    <property type="entry name" value="Sig_transdc_His_kin_internal"/>
</dbReference>
<keyword evidence="1" id="KW-0812">Transmembrane</keyword>
<sequence>MKLDKYAKIELTFFIVYFYVFKLLSNLEYNFWERKLKGFSGIDIEFSFLYGTSGLLAFIVFYQIIKFYLVNRKFFRLIACLVLFLVAYALYQKAVNYTYSQLPFLSDEFRRLATNAYRAKSIGYSFAYMFKEFLAVGCLAFVIHSMKQDEKVRQLKEQQLMSELTYLKSQLQPHFFFNTLNNIYSLALKQSEDTAPLVAKLADMMRYILYKTDRPLVLLKDEIAFVKNYVEVEQIRYRSNINISLDIQGIDEHTTIAPLLLLPFIENAFKHGVEEEVTTGYITIKICKIANELILEVENSIAQKEHTGEGVGLVNVKKRLALLYPDKYTLTVQSDELAFYVNLSIQL</sequence>
<comment type="caution">
    <text evidence="3">The sequence shown here is derived from an EMBL/GenBank/DDBJ whole genome shotgun (WGS) entry which is preliminary data.</text>
</comment>
<feature type="transmembrane region" description="Helical" evidence="1">
    <location>
        <begin position="44"/>
        <end position="62"/>
    </location>
</feature>
<feature type="domain" description="Signal transduction histidine kinase internal region" evidence="2">
    <location>
        <begin position="163"/>
        <end position="240"/>
    </location>
</feature>
<dbReference type="RefSeq" id="WP_243361347.1">
    <property type="nucleotide sequence ID" value="NZ_JALGBH010000002.1"/>
</dbReference>
<keyword evidence="3" id="KW-0418">Kinase</keyword>
<dbReference type="PANTHER" id="PTHR34220">
    <property type="entry name" value="SENSOR HISTIDINE KINASE YPDA"/>
    <property type="match status" value="1"/>
</dbReference>
<feature type="transmembrane region" description="Helical" evidence="1">
    <location>
        <begin position="122"/>
        <end position="143"/>
    </location>
</feature>
<dbReference type="PANTHER" id="PTHR34220:SF7">
    <property type="entry name" value="SENSOR HISTIDINE KINASE YPDA"/>
    <property type="match status" value="1"/>
</dbReference>
<keyword evidence="1" id="KW-0472">Membrane</keyword>
<dbReference type="Pfam" id="PF06580">
    <property type="entry name" value="His_kinase"/>
    <property type="match status" value="1"/>
</dbReference>
<dbReference type="EMBL" id="JALGBH010000002">
    <property type="protein sequence ID" value="MCJ0742670.1"/>
    <property type="molecule type" value="Genomic_DNA"/>
</dbReference>
<feature type="transmembrane region" description="Helical" evidence="1">
    <location>
        <begin position="74"/>
        <end position="91"/>
    </location>
</feature>
<dbReference type="Proteomes" id="UP001165460">
    <property type="component" value="Unassembled WGS sequence"/>
</dbReference>
<evidence type="ECO:0000313" key="3">
    <source>
        <dbReference type="EMBL" id="MCJ0742670.1"/>
    </source>
</evidence>
<gene>
    <name evidence="3" type="ORF">MMF97_08105</name>
</gene>
<reference evidence="3" key="1">
    <citation type="submission" date="2022-03" db="EMBL/GenBank/DDBJ databases">
        <authorList>
            <person name="Woo C.Y."/>
        </authorList>
    </citation>
    <scope>NUCLEOTIDE SEQUENCE</scope>
    <source>
        <strain evidence="3">CYS-01</strain>
    </source>
</reference>
<dbReference type="Gene3D" id="3.30.565.10">
    <property type="entry name" value="Histidine kinase-like ATPase, C-terminal domain"/>
    <property type="match status" value="1"/>
</dbReference>
<organism evidence="3 4">
    <name type="scientific">Pedobacter montanisoli</name>
    <dbReference type="NCBI Taxonomy" id="2923277"/>
    <lineage>
        <taxon>Bacteria</taxon>
        <taxon>Pseudomonadati</taxon>
        <taxon>Bacteroidota</taxon>
        <taxon>Sphingobacteriia</taxon>
        <taxon>Sphingobacteriales</taxon>
        <taxon>Sphingobacteriaceae</taxon>
        <taxon>Pedobacter</taxon>
    </lineage>
</organism>
<dbReference type="GO" id="GO:0016301">
    <property type="term" value="F:kinase activity"/>
    <property type="evidence" value="ECO:0007669"/>
    <property type="project" value="UniProtKB-KW"/>
</dbReference>
<evidence type="ECO:0000313" key="4">
    <source>
        <dbReference type="Proteomes" id="UP001165460"/>
    </source>
</evidence>
<protein>
    <submittedName>
        <fullName evidence="3">Histidine kinase</fullName>
    </submittedName>
</protein>
<name>A0ABS9ZWH8_9SPHI</name>